<sequence length="400" mass="45135">MDDSLQIIPYVIPAVVAIFTTPTVWRFARSIYHVKGADHERIYEDKDGVASEESMAKYSTKYASFVIFLGIALGLAASFSFAVFATVSPSVVDDVTNLWLLFWCWVFVLVQAVDNFRDIRIISRYQNGIISSVSLFLVAICSGALLYEEIPESRGRVAFIVALSIQVCSALAAGLPFLFIPRRPDVFDSKGKVVERQFQSSLWTRYSYNWSSDILDLAATKLIELSDLPAMDSHVRAKDAKLHFQSIVTQPSVSLWRQIFWVFRWQLIFQWLMVILCAIIDAGPQLAVLKILQYLEARQEHGAIDPKAWLCVGFLFLTTMAETIFDYRVGWLMWSDLGVPIRSTLTALIFEKMMKVKDCKEPPKNPSDAEKTDDNGKSAAPEAPKDDISKKDAAKAKKRC</sequence>
<dbReference type="OrthoDB" id="5421881at2759"/>
<dbReference type="EMBL" id="JAAMPI010001327">
    <property type="protein sequence ID" value="KAF4625650.1"/>
    <property type="molecule type" value="Genomic_DNA"/>
</dbReference>
<evidence type="ECO:0000313" key="8">
    <source>
        <dbReference type="Proteomes" id="UP000566819"/>
    </source>
</evidence>
<keyword evidence="6" id="KW-1133">Transmembrane helix</keyword>
<gene>
    <name evidence="7" type="ORF">G7Y89_g12519</name>
</gene>
<keyword evidence="6" id="KW-0472">Membrane</keyword>
<comment type="similarity">
    <text evidence="2">Belongs to the ABC transporter superfamily. ABCC family. Conjugate transporter (TC 3.A.1.208) subfamily.</text>
</comment>
<keyword evidence="8" id="KW-1185">Reference proteome</keyword>
<accession>A0A8H4VZ35</accession>
<feature type="transmembrane region" description="Helical" evidence="6">
    <location>
        <begin position="6"/>
        <end position="25"/>
    </location>
</feature>
<dbReference type="PANTHER" id="PTHR24223">
    <property type="entry name" value="ATP-BINDING CASSETTE SUB-FAMILY C"/>
    <property type="match status" value="1"/>
</dbReference>
<evidence type="ECO:0000313" key="7">
    <source>
        <dbReference type="EMBL" id="KAF4625650.1"/>
    </source>
</evidence>
<protein>
    <submittedName>
        <fullName evidence="7">Uncharacterized protein</fullName>
    </submittedName>
</protein>
<organism evidence="7 8">
    <name type="scientific">Cudoniella acicularis</name>
    <dbReference type="NCBI Taxonomy" id="354080"/>
    <lineage>
        <taxon>Eukaryota</taxon>
        <taxon>Fungi</taxon>
        <taxon>Dikarya</taxon>
        <taxon>Ascomycota</taxon>
        <taxon>Pezizomycotina</taxon>
        <taxon>Leotiomycetes</taxon>
        <taxon>Helotiales</taxon>
        <taxon>Tricladiaceae</taxon>
        <taxon>Cudoniella</taxon>
    </lineage>
</organism>
<dbReference type="GO" id="GO:0016020">
    <property type="term" value="C:membrane"/>
    <property type="evidence" value="ECO:0007669"/>
    <property type="project" value="UniProtKB-SubCell"/>
</dbReference>
<proteinExistence type="inferred from homology"/>
<evidence type="ECO:0000256" key="6">
    <source>
        <dbReference type="SAM" id="Phobius"/>
    </source>
</evidence>
<dbReference type="AlphaFoldDB" id="A0A8H4VZ35"/>
<feature type="transmembrane region" description="Helical" evidence="6">
    <location>
        <begin position="62"/>
        <end position="86"/>
    </location>
</feature>
<dbReference type="GO" id="GO:0005524">
    <property type="term" value="F:ATP binding"/>
    <property type="evidence" value="ECO:0007669"/>
    <property type="project" value="UniProtKB-KW"/>
</dbReference>
<reference evidence="7 8" key="1">
    <citation type="submission" date="2020-03" db="EMBL/GenBank/DDBJ databases">
        <title>Draft Genome Sequence of Cudoniella acicularis.</title>
        <authorList>
            <person name="Buettner E."/>
            <person name="Kellner H."/>
        </authorList>
    </citation>
    <scope>NUCLEOTIDE SEQUENCE [LARGE SCALE GENOMIC DNA]</scope>
    <source>
        <strain evidence="7 8">DSM 108380</strain>
    </source>
</reference>
<feature type="transmembrane region" description="Helical" evidence="6">
    <location>
        <begin position="128"/>
        <end position="147"/>
    </location>
</feature>
<evidence type="ECO:0000256" key="2">
    <source>
        <dbReference type="ARBA" id="ARBA00009726"/>
    </source>
</evidence>
<dbReference type="InterPro" id="IPR050173">
    <property type="entry name" value="ABC_transporter_C-like"/>
</dbReference>
<dbReference type="GO" id="GO:0042626">
    <property type="term" value="F:ATPase-coupled transmembrane transporter activity"/>
    <property type="evidence" value="ECO:0007669"/>
    <property type="project" value="TreeGrafter"/>
</dbReference>
<comment type="caution">
    <text evidence="7">The sequence shown here is derived from an EMBL/GenBank/DDBJ whole genome shotgun (WGS) entry which is preliminary data.</text>
</comment>
<keyword evidence="4" id="KW-0067">ATP-binding</keyword>
<feature type="transmembrane region" description="Helical" evidence="6">
    <location>
        <begin position="159"/>
        <end position="180"/>
    </location>
</feature>
<feature type="compositionally biased region" description="Basic and acidic residues" evidence="5">
    <location>
        <begin position="383"/>
        <end position="400"/>
    </location>
</feature>
<feature type="compositionally biased region" description="Basic and acidic residues" evidence="5">
    <location>
        <begin position="358"/>
        <end position="376"/>
    </location>
</feature>
<evidence type="ECO:0000256" key="1">
    <source>
        <dbReference type="ARBA" id="ARBA00004141"/>
    </source>
</evidence>
<comment type="subcellular location">
    <subcellularLocation>
        <location evidence="1">Membrane</location>
        <topology evidence="1">Multi-pass membrane protein</topology>
    </subcellularLocation>
</comment>
<dbReference type="Proteomes" id="UP000566819">
    <property type="component" value="Unassembled WGS sequence"/>
</dbReference>
<feature type="region of interest" description="Disordered" evidence="5">
    <location>
        <begin position="358"/>
        <end position="400"/>
    </location>
</feature>
<evidence type="ECO:0000256" key="5">
    <source>
        <dbReference type="SAM" id="MobiDB-lite"/>
    </source>
</evidence>
<feature type="transmembrane region" description="Helical" evidence="6">
    <location>
        <begin position="98"/>
        <end position="116"/>
    </location>
</feature>
<feature type="transmembrane region" description="Helical" evidence="6">
    <location>
        <begin position="267"/>
        <end position="287"/>
    </location>
</feature>
<keyword evidence="3" id="KW-0547">Nucleotide-binding</keyword>
<name>A0A8H4VZ35_9HELO</name>
<evidence type="ECO:0000256" key="4">
    <source>
        <dbReference type="ARBA" id="ARBA00022840"/>
    </source>
</evidence>
<evidence type="ECO:0000256" key="3">
    <source>
        <dbReference type="ARBA" id="ARBA00022741"/>
    </source>
</evidence>
<keyword evidence="6" id="KW-0812">Transmembrane</keyword>
<dbReference type="PANTHER" id="PTHR24223:SF456">
    <property type="entry name" value="MULTIDRUG RESISTANCE-ASSOCIATED PROTEIN LETHAL(2)03659"/>
    <property type="match status" value="1"/>
</dbReference>